<evidence type="ECO:0000259" key="1">
    <source>
        <dbReference type="Pfam" id="PF14024"/>
    </source>
</evidence>
<dbReference type="InterPro" id="IPR025334">
    <property type="entry name" value="DUF4240"/>
</dbReference>
<reference evidence="2 3" key="1">
    <citation type="submission" date="2021-03" db="EMBL/GenBank/DDBJ databases">
        <title>Genomic Encyclopedia of Type Strains, Phase IV (KMG-IV): sequencing the most valuable type-strain genomes for metagenomic binning, comparative biology and taxonomic classification.</title>
        <authorList>
            <person name="Goeker M."/>
        </authorList>
    </citation>
    <scope>NUCLEOTIDE SEQUENCE [LARGE SCALE GENOMIC DNA]</scope>
    <source>
        <strain evidence="2 3">DSM 26048</strain>
    </source>
</reference>
<dbReference type="Pfam" id="PF14024">
    <property type="entry name" value="DUF4240"/>
    <property type="match status" value="1"/>
</dbReference>
<feature type="domain" description="DUF4240" evidence="1">
    <location>
        <begin position="11"/>
        <end position="101"/>
    </location>
</feature>
<name>A0ABS4IY40_9BACL</name>
<keyword evidence="3" id="KW-1185">Reference proteome</keyword>
<sequence>MNELFEGNDSEWFWSIIAMAATNRQKLKEILSTFNKKDIIKFQEQFLDASIELQDEPYLAFMEQSEDGVEDIANWIVSNGRNYYDHILNNPEEIPYSVNDVTDQILFGVADEVCYEIYGEPTGVY</sequence>
<evidence type="ECO:0000313" key="3">
    <source>
        <dbReference type="Proteomes" id="UP001519287"/>
    </source>
</evidence>
<dbReference type="Proteomes" id="UP001519287">
    <property type="component" value="Unassembled WGS sequence"/>
</dbReference>
<accession>A0ABS4IY40</accession>
<proteinExistence type="predicted"/>
<gene>
    <name evidence="2" type="ORF">J2Z66_003076</name>
</gene>
<dbReference type="RefSeq" id="WP_209972230.1">
    <property type="nucleotide sequence ID" value="NZ_JAGGLB010000009.1"/>
</dbReference>
<organism evidence="2 3">
    <name type="scientific">Paenibacillus eucommiae</name>
    <dbReference type="NCBI Taxonomy" id="1355755"/>
    <lineage>
        <taxon>Bacteria</taxon>
        <taxon>Bacillati</taxon>
        <taxon>Bacillota</taxon>
        <taxon>Bacilli</taxon>
        <taxon>Bacillales</taxon>
        <taxon>Paenibacillaceae</taxon>
        <taxon>Paenibacillus</taxon>
    </lineage>
</organism>
<evidence type="ECO:0000313" key="2">
    <source>
        <dbReference type="EMBL" id="MBP1991469.1"/>
    </source>
</evidence>
<comment type="caution">
    <text evidence="2">The sequence shown here is derived from an EMBL/GenBank/DDBJ whole genome shotgun (WGS) entry which is preliminary data.</text>
</comment>
<protein>
    <recommendedName>
        <fullName evidence="1">DUF4240 domain-containing protein</fullName>
    </recommendedName>
</protein>
<dbReference type="EMBL" id="JAGGLB010000009">
    <property type="protein sequence ID" value="MBP1991469.1"/>
    <property type="molecule type" value="Genomic_DNA"/>
</dbReference>